<dbReference type="EMBL" id="OU892278">
    <property type="protein sequence ID" value="CAG9764383.1"/>
    <property type="molecule type" value="Genomic_DNA"/>
</dbReference>
<keyword evidence="4" id="KW-1185">Reference proteome</keyword>
<evidence type="ECO:0000313" key="3">
    <source>
        <dbReference type="EMBL" id="CAG9764383.1"/>
    </source>
</evidence>
<dbReference type="PANTHER" id="PTHR47331:SF5">
    <property type="entry name" value="RIBONUCLEASE H"/>
    <property type="match status" value="1"/>
</dbReference>
<dbReference type="Pfam" id="PF03564">
    <property type="entry name" value="DUF1759"/>
    <property type="match status" value="1"/>
</dbReference>
<feature type="compositionally biased region" description="Low complexity" evidence="1">
    <location>
        <begin position="432"/>
        <end position="443"/>
    </location>
</feature>
<gene>
    <name evidence="3" type="ORF">CEUTPL_LOCUS5023</name>
</gene>
<feature type="region of interest" description="Disordered" evidence="1">
    <location>
        <begin position="426"/>
        <end position="445"/>
    </location>
</feature>
<feature type="compositionally biased region" description="Basic and acidic residues" evidence="1">
    <location>
        <begin position="286"/>
        <end position="296"/>
    </location>
</feature>
<dbReference type="InterPro" id="IPR008737">
    <property type="entry name" value="DUF1758"/>
</dbReference>
<organism evidence="3 4">
    <name type="scientific">Ceutorhynchus assimilis</name>
    <name type="common">cabbage seed weevil</name>
    <dbReference type="NCBI Taxonomy" id="467358"/>
    <lineage>
        <taxon>Eukaryota</taxon>
        <taxon>Metazoa</taxon>
        <taxon>Ecdysozoa</taxon>
        <taxon>Arthropoda</taxon>
        <taxon>Hexapoda</taxon>
        <taxon>Insecta</taxon>
        <taxon>Pterygota</taxon>
        <taxon>Neoptera</taxon>
        <taxon>Endopterygota</taxon>
        <taxon>Coleoptera</taxon>
        <taxon>Polyphaga</taxon>
        <taxon>Cucujiformia</taxon>
        <taxon>Curculionidae</taxon>
        <taxon>Ceutorhynchinae</taxon>
        <taxon>Ceutorhynchus</taxon>
    </lineage>
</organism>
<name>A0A9N9QM27_9CUCU</name>
<feature type="domain" description="DUF1758" evidence="2">
    <location>
        <begin position="460"/>
        <end position="616"/>
    </location>
</feature>
<feature type="compositionally biased region" description="Basic residues" evidence="1">
    <location>
        <begin position="379"/>
        <end position="390"/>
    </location>
</feature>
<dbReference type="PANTHER" id="PTHR47331">
    <property type="entry name" value="PHD-TYPE DOMAIN-CONTAINING PROTEIN"/>
    <property type="match status" value="1"/>
</dbReference>
<sequence>MTNFIKSRLNIIKEKIQLSLQTCQAAIKDFQENNPGSTTLMIEGSKLNVLNERFSADISSYYATAPDVADEELKEHTELLLQADMLIAEINVYLNMTQPKETQPAPRVDNVETSRKLPQIALPKFDGDLLKWHTFWDQFASNVDSRNMSEVDKLLYLQTALEGEAKQAVEGLETTNQNYTIAIDTLKTRYGNKSTIIDAHYRALYNIKTADQSVKSYRSVLNEIERHLRVLQSLGEDVNHNHFRVMIMEKFPPEVIYELRMKLTTEGDTISNIRKGLEQIISARESSSRIHAESSRNSEPTTSKANNDQFSLEALHTRRQYKKANQRKFGESISSETMDHRNSRKRPWQSEISNRRERYDTKENNDYRFRNRRSQPSSKKAKRSTKKATKRYCLKEGHRATQCKDKRNCYHCKKYGEHNKALCPTLEPPLDQSSTQTTTNSSNNKDDETILQTAVVTIYESAKKRTALLCRVLLDCGSQRSYITADCARFLNLQTVEENQLTVFTFGQNRPNEINSPVVQLHMVTRCNISSMIYANVVPYITKGVKSPHQLSANLNKYRSVTDSMLMADDGSKGDKIDILIGNDYYSHFLLNETKEVSLGLYLINSKFGWIWSGKPTTFRHTVVELSALTYFQTSENCPSAFPQPDLPLRNTDINNLWDLESIGITDSPKSTRDDEAIHQFNNNIKYIEQRYHVTWPWIEYPPELSTNFGLSYGRLTNLMKRLCTKTLQTFFVFKCGYFGVITCIGGQSPQRTSEDLNLVTASPERPLADHRLLAAAILYQGEENDPSRSFCFDGSTACSPKRALLQ</sequence>
<dbReference type="Proteomes" id="UP001152799">
    <property type="component" value="Chromosome 2"/>
</dbReference>
<dbReference type="AlphaFoldDB" id="A0A9N9QM27"/>
<reference evidence="3" key="1">
    <citation type="submission" date="2022-01" db="EMBL/GenBank/DDBJ databases">
        <authorList>
            <person name="King R."/>
        </authorList>
    </citation>
    <scope>NUCLEOTIDE SEQUENCE</scope>
</reference>
<dbReference type="OrthoDB" id="7444419at2759"/>
<feature type="compositionally biased region" description="Polar residues" evidence="1">
    <location>
        <begin position="297"/>
        <end position="310"/>
    </location>
</feature>
<feature type="region of interest" description="Disordered" evidence="1">
    <location>
        <begin position="284"/>
        <end position="390"/>
    </location>
</feature>
<feature type="compositionally biased region" description="Basic and acidic residues" evidence="1">
    <location>
        <begin position="353"/>
        <end position="369"/>
    </location>
</feature>
<dbReference type="Pfam" id="PF05585">
    <property type="entry name" value="DUF1758"/>
    <property type="match status" value="1"/>
</dbReference>
<proteinExistence type="predicted"/>
<protein>
    <recommendedName>
        <fullName evidence="2">DUF1758 domain-containing protein</fullName>
    </recommendedName>
</protein>
<evidence type="ECO:0000256" key="1">
    <source>
        <dbReference type="SAM" id="MobiDB-lite"/>
    </source>
</evidence>
<dbReference type="InterPro" id="IPR005312">
    <property type="entry name" value="DUF1759"/>
</dbReference>
<evidence type="ECO:0000259" key="2">
    <source>
        <dbReference type="Pfam" id="PF05585"/>
    </source>
</evidence>
<evidence type="ECO:0000313" key="4">
    <source>
        <dbReference type="Proteomes" id="UP001152799"/>
    </source>
</evidence>
<feature type="compositionally biased region" description="Basic residues" evidence="1">
    <location>
        <begin position="317"/>
        <end position="326"/>
    </location>
</feature>
<accession>A0A9N9QM27</accession>